<evidence type="ECO:0000256" key="1">
    <source>
        <dbReference type="SAM" id="Phobius"/>
    </source>
</evidence>
<keyword evidence="3" id="KW-1185">Reference proteome</keyword>
<proteinExistence type="predicted"/>
<dbReference type="Proteomes" id="UP000559010">
    <property type="component" value="Unassembled WGS sequence"/>
</dbReference>
<gene>
    <name evidence="2" type="ORF">HH304_05850</name>
</gene>
<dbReference type="AlphaFoldDB" id="A0A848IW48"/>
<evidence type="ECO:0000313" key="3">
    <source>
        <dbReference type="Proteomes" id="UP000559010"/>
    </source>
</evidence>
<reference evidence="2 3" key="1">
    <citation type="submission" date="2020-04" db="EMBL/GenBank/DDBJ databases">
        <title>Flammeovirgaceae bacterium KN852 isolated from deep sea.</title>
        <authorList>
            <person name="Zhang D.-C."/>
        </authorList>
    </citation>
    <scope>NUCLEOTIDE SEQUENCE [LARGE SCALE GENOMIC DNA]</scope>
    <source>
        <strain evidence="2 3">KN852</strain>
    </source>
</reference>
<name>A0A848IW48_9BACT</name>
<dbReference type="EMBL" id="JABBNU010000003">
    <property type="protein sequence ID" value="NMM47916.1"/>
    <property type="molecule type" value="Genomic_DNA"/>
</dbReference>
<keyword evidence="1" id="KW-0812">Transmembrane</keyword>
<accession>A0A848IW48</accession>
<feature type="transmembrane region" description="Helical" evidence="1">
    <location>
        <begin position="53"/>
        <end position="71"/>
    </location>
</feature>
<evidence type="ECO:0000313" key="2">
    <source>
        <dbReference type="EMBL" id="NMM47916.1"/>
    </source>
</evidence>
<feature type="transmembrane region" description="Helical" evidence="1">
    <location>
        <begin position="28"/>
        <end position="47"/>
    </location>
</feature>
<keyword evidence="1" id="KW-0472">Membrane</keyword>
<comment type="caution">
    <text evidence="2">The sequence shown here is derived from an EMBL/GenBank/DDBJ whole genome shotgun (WGS) entry which is preliminary data.</text>
</comment>
<dbReference type="RefSeq" id="WP_169678917.1">
    <property type="nucleotide sequence ID" value="NZ_JABBNU010000003.1"/>
</dbReference>
<organism evidence="2 3">
    <name type="scientific">Marinigracilibium pacificum</name>
    <dbReference type="NCBI Taxonomy" id="2729599"/>
    <lineage>
        <taxon>Bacteria</taxon>
        <taxon>Pseudomonadati</taxon>
        <taxon>Bacteroidota</taxon>
        <taxon>Cytophagia</taxon>
        <taxon>Cytophagales</taxon>
        <taxon>Flammeovirgaceae</taxon>
        <taxon>Marinigracilibium</taxon>
    </lineage>
</organism>
<sequence length="171" mass="20093">MSKTFFSFSEKDKDVIQFIFNEHKQKRTVDVTMMIMFSVFCLFFFFFSLFHEWLWMVFGLILILPVIGIAFTHRNFNKKTATIRADLTSQEKFIIEEEIVEKGTKTYGWTTSSGPFYHKTTVKSFDYFIQTENYTYLTKDKEVCDSYKIGGSIRLEVSKHSNIVLGIAESK</sequence>
<protein>
    <submittedName>
        <fullName evidence="2">Uncharacterized protein</fullName>
    </submittedName>
</protein>
<keyword evidence="1" id="KW-1133">Transmembrane helix</keyword>